<feature type="region of interest" description="Disordered" evidence="1">
    <location>
        <begin position="1"/>
        <end position="20"/>
    </location>
</feature>
<accession>A0A0A9EIR3</accession>
<sequence>MDKKKGMMSRGCTIADSATT</sequence>
<name>A0A0A9EIR3_ARUDO</name>
<proteinExistence type="predicted"/>
<organism evidence="2">
    <name type="scientific">Arundo donax</name>
    <name type="common">Giant reed</name>
    <name type="synonym">Donax arundinaceus</name>
    <dbReference type="NCBI Taxonomy" id="35708"/>
    <lineage>
        <taxon>Eukaryota</taxon>
        <taxon>Viridiplantae</taxon>
        <taxon>Streptophyta</taxon>
        <taxon>Embryophyta</taxon>
        <taxon>Tracheophyta</taxon>
        <taxon>Spermatophyta</taxon>
        <taxon>Magnoliopsida</taxon>
        <taxon>Liliopsida</taxon>
        <taxon>Poales</taxon>
        <taxon>Poaceae</taxon>
        <taxon>PACMAD clade</taxon>
        <taxon>Arundinoideae</taxon>
        <taxon>Arundineae</taxon>
        <taxon>Arundo</taxon>
    </lineage>
</organism>
<reference evidence="2" key="2">
    <citation type="journal article" date="2015" name="Data Brief">
        <title>Shoot transcriptome of the giant reed, Arundo donax.</title>
        <authorList>
            <person name="Barrero R.A."/>
            <person name="Guerrero F.D."/>
            <person name="Moolhuijzen P."/>
            <person name="Goolsby J.A."/>
            <person name="Tidwell J."/>
            <person name="Bellgard S.E."/>
            <person name="Bellgard M.I."/>
        </authorList>
    </citation>
    <scope>NUCLEOTIDE SEQUENCE</scope>
    <source>
        <tissue evidence="2">Shoot tissue taken approximately 20 cm above the soil surface</tissue>
    </source>
</reference>
<protein>
    <submittedName>
        <fullName evidence="2">Uncharacterized protein</fullName>
    </submittedName>
</protein>
<reference evidence="2" key="1">
    <citation type="submission" date="2014-09" db="EMBL/GenBank/DDBJ databases">
        <authorList>
            <person name="Magalhaes I.L.F."/>
            <person name="Oliveira U."/>
            <person name="Santos F.R."/>
            <person name="Vidigal T.H.D.A."/>
            <person name="Brescovit A.D."/>
            <person name="Santos A.J."/>
        </authorList>
    </citation>
    <scope>NUCLEOTIDE SEQUENCE</scope>
    <source>
        <tissue evidence="2">Shoot tissue taken approximately 20 cm above the soil surface</tissue>
    </source>
</reference>
<dbReference type="EMBL" id="GBRH01200150">
    <property type="protein sequence ID" value="JAD97745.1"/>
    <property type="molecule type" value="Transcribed_RNA"/>
</dbReference>
<dbReference type="AlphaFoldDB" id="A0A0A9EIR3"/>
<evidence type="ECO:0000313" key="2">
    <source>
        <dbReference type="EMBL" id="JAD97745.1"/>
    </source>
</evidence>
<evidence type="ECO:0000256" key="1">
    <source>
        <dbReference type="SAM" id="MobiDB-lite"/>
    </source>
</evidence>